<evidence type="ECO:0000313" key="3">
    <source>
        <dbReference type="Proteomes" id="UP001200034"/>
    </source>
</evidence>
<feature type="compositionally biased region" description="Basic residues" evidence="1">
    <location>
        <begin position="9"/>
        <end position="19"/>
    </location>
</feature>
<accession>A0AAD4K4A8</accession>
<dbReference type="AlphaFoldDB" id="A0AAD4K4A8"/>
<organism evidence="2 3">
    <name type="scientific">Drosophila rubida</name>
    <dbReference type="NCBI Taxonomy" id="30044"/>
    <lineage>
        <taxon>Eukaryota</taxon>
        <taxon>Metazoa</taxon>
        <taxon>Ecdysozoa</taxon>
        <taxon>Arthropoda</taxon>
        <taxon>Hexapoda</taxon>
        <taxon>Insecta</taxon>
        <taxon>Pterygota</taxon>
        <taxon>Neoptera</taxon>
        <taxon>Endopterygota</taxon>
        <taxon>Diptera</taxon>
        <taxon>Brachycera</taxon>
        <taxon>Muscomorpha</taxon>
        <taxon>Ephydroidea</taxon>
        <taxon>Drosophilidae</taxon>
        <taxon>Drosophila</taxon>
    </lineage>
</organism>
<feature type="region of interest" description="Disordered" evidence="1">
    <location>
        <begin position="1"/>
        <end position="22"/>
    </location>
</feature>
<evidence type="ECO:0000256" key="1">
    <source>
        <dbReference type="SAM" id="MobiDB-lite"/>
    </source>
</evidence>
<reference evidence="2" key="1">
    <citation type="journal article" date="2021" name="Mol. Ecol. Resour.">
        <title>Phylogenomic analyses of the genus Drosophila reveals genomic signals of climate adaptation.</title>
        <authorList>
            <person name="Li F."/>
            <person name="Rane R.V."/>
            <person name="Luria V."/>
            <person name="Xiong Z."/>
            <person name="Chen J."/>
            <person name="Li Z."/>
            <person name="Catullo R.A."/>
            <person name="Griffin P.C."/>
            <person name="Schiffer M."/>
            <person name="Pearce S."/>
            <person name="Lee S.F."/>
            <person name="McElroy K."/>
            <person name="Stocker A."/>
            <person name="Shirriffs J."/>
            <person name="Cockerell F."/>
            <person name="Coppin C."/>
            <person name="Sgro C.M."/>
            <person name="Karger A."/>
            <person name="Cain J.W."/>
            <person name="Weber J.A."/>
            <person name="Santpere G."/>
            <person name="Kirschner M.W."/>
            <person name="Hoffmann A.A."/>
            <person name="Oakeshott J.G."/>
            <person name="Zhang G."/>
        </authorList>
    </citation>
    <scope>NUCLEOTIDE SEQUENCE</scope>
    <source>
        <strain evidence="2">BGI-SZ-2011g</strain>
    </source>
</reference>
<sequence length="107" mass="12558">MSYYDDERRHHHHHHHHGGRPIVEVDIVPPRIPRPVVEIDVGSRYPSYRPEVVEVITPAAVYQPPPPPRPIVEVEVMRPNRPLIEFNIGGRRPPREEVVIVQQQPRW</sequence>
<evidence type="ECO:0000313" key="2">
    <source>
        <dbReference type="EMBL" id="KAH8376826.1"/>
    </source>
</evidence>
<protein>
    <recommendedName>
        <fullName evidence="4">Forkhead box protein G1</fullName>
    </recommendedName>
</protein>
<gene>
    <name evidence="2" type="ORF">KR093_001530</name>
</gene>
<proteinExistence type="predicted"/>
<comment type="caution">
    <text evidence="2">The sequence shown here is derived from an EMBL/GenBank/DDBJ whole genome shotgun (WGS) entry which is preliminary data.</text>
</comment>
<evidence type="ECO:0008006" key="4">
    <source>
        <dbReference type="Google" id="ProtNLM"/>
    </source>
</evidence>
<keyword evidence="3" id="KW-1185">Reference proteome</keyword>
<dbReference type="EMBL" id="JAJJHW010001127">
    <property type="protein sequence ID" value="KAH8376826.1"/>
    <property type="molecule type" value="Genomic_DNA"/>
</dbReference>
<dbReference type="Proteomes" id="UP001200034">
    <property type="component" value="Unassembled WGS sequence"/>
</dbReference>
<name>A0AAD4K4A8_9MUSC</name>